<evidence type="ECO:0000313" key="5">
    <source>
        <dbReference type="EMBL" id="PZQ13997.1"/>
    </source>
</evidence>
<dbReference type="InterPro" id="IPR011990">
    <property type="entry name" value="TPR-like_helical_dom_sf"/>
</dbReference>
<organism evidence="5 6">
    <name type="scientific">Rhodanobacter denitrificans</name>
    <dbReference type="NCBI Taxonomy" id="666685"/>
    <lineage>
        <taxon>Bacteria</taxon>
        <taxon>Pseudomonadati</taxon>
        <taxon>Pseudomonadota</taxon>
        <taxon>Gammaproteobacteria</taxon>
        <taxon>Lysobacterales</taxon>
        <taxon>Rhodanobacteraceae</taxon>
        <taxon>Rhodanobacter</taxon>
    </lineage>
</organism>
<dbReference type="PROSITE" id="PS51257">
    <property type="entry name" value="PROKAR_LIPOPROTEIN"/>
    <property type="match status" value="1"/>
</dbReference>
<evidence type="ECO:0000256" key="4">
    <source>
        <dbReference type="SAM" id="SignalP"/>
    </source>
</evidence>
<dbReference type="SUPFAM" id="SSF48452">
    <property type="entry name" value="TPR-like"/>
    <property type="match status" value="1"/>
</dbReference>
<accession>A0A2W5M2P7</accession>
<feature type="chain" id="PRO_5016060839" evidence="4">
    <location>
        <begin position="24"/>
        <end position="256"/>
    </location>
</feature>
<dbReference type="Proteomes" id="UP000249046">
    <property type="component" value="Unassembled WGS sequence"/>
</dbReference>
<dbReference type="PANTHER" id="PTHR44227:SF3">
    <property type="entry name" value="PROTEIN O-MANNOSYL-TRANSFERASE TMTC4"/>
    <property type="match status" value="1"/>
</dbReference>
<dbReference type="InterPro" id="IPR052346">
    <property type="entry name" value="O-mannosyl-transferase_TMTC"/>
</dbReference>
<name>A0A2W5M2P7_9GAMM</name>
<dbReference type="NCBIfam" id="TIGR02521">
    <property type="entry name" value="type_IV_pilW"/>
    <property type="match status" value="1"/>
</dbReference>
<dbReference type="SMART" id="SM00028">
    <property type="entry name" value="TPR"/>
    <property type="match status" value="3"/>
</dbReference>
<dbReference type="PROSITE" id="PS50005">
    <property type="entry name" value="TPR"/>
    <property type="match status" value="3"/>
</dbReference>
<dbReference type="Pfam" id="PF13432">
    <property type="entry name" value="TPR_16"/>
    <property type="match status" value="2"/>
</dbReference>
<dbReference type="InterPro" id="IPR019734">
    <property type="entry name" value="TPR_rpt"/>
</dbReference>
<feature type="repeat" description="TPR" evidence="3">
    <location>
        <begin position="143"/>
        <end position="176"/>
    </location>
</feature>
<dbReference type="Gene3D" id="1.25.40.10">
    <property type="entry name" value="Tetratricopeptide repeat domain"/>
    <property type="match status" value="1"/>
</dbReference>
<keyword evidence="4" id="KW-0732">Signal</keyword>
<feature type="repeat" description="TPR" evidence="3">
    <location>
        <begin position="39"/>
        <end position="72"/>
    </location>
</feature>
<keyword evidence="2 3" id="KW-0802">TPR repeat</keyword>
<keyword evidence="1" id="KW-0677">Repeat</keyword>
<feature type="signal peptide" evidence="4">
    <location>
        <begin position="1"/>
        <end position="23"/>
    </location>
</feature>
<dbReference type="InterPro" id="IPR013360">
    <property type="entry name" value="Pilus_4_PilW"/>
</dbReference>
<sequence length="256" mass="28326">MRPSLRPALIALLLCGTVGCATSGGVSNNNNPTKKQEAARTNTELGQRYMQQGQLELAMEKLTRALEADGSYADAHTVIAVLYERIGNAQKAGEHYRRAAQLKPNSGAEANNYGWYLCNNGKPEEAAAYFDRAIADPFYRTPALALGNAGICLARAGRYDEAEQKLRIALEQDQNNTEALFQMASVLYARREYFRARAFLQRYEASAHARPESLMLGRNIELQLGNADAARDYTRRLLQDFPSSQQARMLDAPGTS</sequence>
<dbReference type="Pfam" id="PF13174">
    <property type="entry name" value="TPR_6"/>
    <property type="match status" value="1"/>
</dbReference>
<reference evidence="5 6" key="1">
    <citation type="submission" date="2017-08" db="EMBL/GenBank/DDBJ databases">
        <title>Infants hospitalized years apart are colonized by the same room-sourced microbial strains.</title>
        <authorList>
            <person name="Brooks B."/>
            <person name="Olm M.R."/>
            <person name="Firek B.A."/>
            <person name="Baker R."/>
            <person name="Thomas B.C."/>
            <person name="Morowitz M.J."/>
            <person name="Banfield J.F."/>
        </authorList>
    </citation>
    <scope>NUCLEOTIDE SEQUENCE [LARGE SCALE GENOMIC DNA]</scope>
    <source>
        <strain evidence="5">S2_005_003_R2_42</strain>
    </source>
</reference>
<evidence type="ECO:0000256" key="1">
    <source>
        <dbReference type="ARBA" id="ARBA00022737"/>
    </source>
</evidence>
<dbReference type="AlphaFoldDB" id="A0A2W5M2P7"/>
<proteinExistence type="predicted"/>
<evidence type="ECO:0000256" key="3">
    <source>
        <dbReference type="PROSITE-ProRule" id="PRU00339"/>
    </source>
</evidence>
<dbReference type="PANTHER" id="PTHR44227">
    <property type="match status" value="1"/>
</dbReference>
<protein>
    <submittedName>
        <fullName evidence="5">Type IV pilus biogenesis/stability protein PilW</fullName>
    </submittedName>
</protein>
<evidence type="ECO:0000313" key="6">
    <source>
        <dbReference type="Proteomes" id="UP000249046"/>
    </source>
</evidence>
<gene>
    <name evidence="5" type="ORF">DI564_10525</name>
</gene>
<comment type="caution">
    <text evidence="5">The sequence shown here is derived from an EMBL/GenBank/DDBJ whole genome shotgun (WGS) entry which is preliminary data.</text>
</comment>
<evidence type="ECO:0000256" key="2">
    <source>
        <dbReference type="ARBA" id="ARBA00022803"/>
    </source>
</evidence>
<dbReference type="EMBL" id="QFPO01000008">
    <property type="protein sequence ID" value="PZQ13997.1"/>
    <property type="molecule type" value="Genomic_DNA"/>
</dbReference>
<feature type="repeat" description="TPR" evidence="3">
    <location>
        <begin position="73"/>
        <end position="106"/>
    </location>
</feature>